<dbReference type="GO" id="GO:0003779">
    <property type="term" value="F:actin binding"/>
    <property type="evidence" value="ECO:0007669"/>
    <property type="project" value="UniProtKB-KW"/>
</dbReference>
<evidence type="ECO:0000259" key="12">
    <source>
        <dbReference type="PROSITE" id="PS51456"/>
    </source>
</evidence>
<dbReference type="PANTHER" id="PTHR46256:SF3">
    <property type="entry name" value="MYOSIN MOTOR DOMAIN-CONTAINING PROTEIN"/>
    <property type="match status" value="1"/>
</dbReference>
<evidence type="ECO:0000256" key="1">
    <source>
        <dbReference type="ARBA" id="ARBA00004245"/>
    </source>
</evidence>
<dbReference type="Pfam" id="PF00063">
    <property type="entry name" value="Myosin_head"/>
    <property type="match status" value="1"/>
</dbReference>
<keyword evidence="8 11" id="KW-0505">Motor protein</keyword>
<keyword evidence="11" id="KW-0009">Actin-binding</keyword>
<sequence length="402" mass="45485">VNAIPSTILVELLQIRRDLVFLCNDLKEKNEVVKKKPEMTIKGGALKPDRKTKRTPLWMDDLASFEKLSEEIIVDHLRRRYDLDTIYTYVGDILIAVNPFKNLNIYGEKESQIYRGMVKSECPPHVYAMADSAYHTMLHQKQAQCVVISGESGAGKTQTANLLLKQLVTLGMAPNRNLEEKILQVNPIMEAFGNAKTGINDNSSRFGKYLDLAFTRLGRVTGAKVSVYLLEQSRVLLGIDASNLTDALTSNSVVTRGEIITRNNTVQEALTTRDAMAKAMYGRLFDWVVNNINRLLSFGRFVQNRDGYGVGLLDIFGFENFASNSFEQLCINIANEQIQYFFNQHIFTWEQQEYMADGVEVDIIKFSDNRPVLDMFLAKPMGLLALLDEESRFPKANDQSLV</sequence>
<evidence type="ECO:0000256" key="7">
    <source>
        <dbReference type="ARBA" id="ARBA00023123"/>
    </source>
</evidence>
<dbReference type="PANTHER" id="PTHR46256">
    <property type="entry name" value="AGAP011099-PA"/>
    <property type="match status" value="1"/>
</dbReference>
<evidence type="ECO:0000256" key="8">
    <source>
        <dbReference type="ARBA" id="ARBA00023175"/>
    </source>
</evidence>
<evidence type="ECO:0000313" key="13">
    <source>
        <dbReference type="EMBL" id="KAB7503595.1"/>
    </source>
</evidence>
<evidence type="ECO:0000256" key="5">
    <source>
        <dbReference type="ARBA" id="ARBA00022741"/>
    </source>
</evidence>
<dbReference type="GO" id="GO:0016459">
    <property type="term" value="C:myosin complex"/>
    <property type="evidence" value="ECO:0007669"/>
    <property type="project" value="UniProtKB-KW"/>
</dbReference>
<gene>
    <name evidence="13" type="primary">MYO3A</name>
    <name evidence="13" type="ORF">Anas_07988</name>
</gene>
<dbReference type="OrthoDB" id="2914378at2759"/>
<evidence type="ECO:0000256" key="10">
    <source>
        <dbReference type="ARBA" id="ARBA00023273"/>
    </source>
</evidence>
<dbReference type="PRINTS" id="PR00193">
    <property type="entry name" value="MYOSINHEAVY"/>
</dbReference>
<keyword evidence="6 11" id="KW-0067">ATP-binding</keyword>
<feature type="non-terminal residue" evidence="13">
    <location>
        <position position="1"/>
    </location>
</feature>
<evidence type="ECO:0000256" key="3">
    <source>
        <dbReference type="ARBA" id="ARBA00022490"/>
    </source>
</evidence>
<dbReference type="InterPro" id="IPR001609">
    <property type="entry name" value="Myosin_head_motor_dom-like"/>
</dbReference>
<evidence type="ECO:0000256" key="9">
    <source>
        <dbReference type="ARBA" id="ARBA00023212"/>
    </source>
</evidence>
<dbReference type="GO" id="GO:0004674">
    <property type="term" value="F:protein serine/threonine kinase activity"/>
    <property type="evidence" value="ECO:0007669"/>
    <property type="project" value="TreeGrafter"/>
</dbReference>
<keyword evidence="3" id="KW-0963">Cytoplasm</keyword>
<dbReference type="Proteomes" id="UP000326759">
    <property type="component" value="Unassembled WGS sequence"/>
</dbReference>
<feature type="non-terminal residue" evidence="13">
    <location>
        <position position="402"/>
    </location>
</feature>
<evidence type="ECO:0000256" key="2">
    <source>
        <dbReference type="ARBA" id="ARBA00004316"/>
    </source>
</evidence>
<keyword evidence="14" id="KW-1185">Reference proteome</keyword>
<dbReference type="Gene3D" id="1.20.58.530">
    <property type="match status" value="1"/>
</dbReference>
<dbReference type="GO" id="GO:0005524">
    <property type="term" value="F:ATP binding"/>
    <property type="evidence" value="ECO:0007669"/>
    <property type="project" value="UniProtKB-UniRule"/>
</dbReference>
<comment type="caution">
    <text evidence="13">The sequence shown here is derived from an EMBL/GenBank/DDBJ whole genome shotgun (WGS) entry which is preliminary data.</text>
</comment>
<dbReference type="InterPro" id="IPR052409">
    <property type="entry name" value="Myosin-III_kinase_activity"/>
</dbReference>
<organism evidence="13 14">
    <name type="scientific">Armadillidium nasatum</name>
    <dbReference type="NCBI Taxonomy" id="96803"/>
    <lineage>
        <taxon>Eukaryota</taxon>
        <taxon>Metazoa</taxon>
        <taxon>Ecdysozoa</taxon>
        <taxon>Arthropoda</taxon>
        <taxon>Crustacea</taxon>
        <taxon>Multicrustacea</taxon>
        <taxon>Malacostraca</taxon>
        <taxon>Eumalacostraca</taxon>
        <taxon>Peracarida</taxon>
        <taxon>Isopoda</taxon>
        <taxon>Oniscidea</taxon>
        <taxon>Crinocheta</taxon>
        <taxon>Armadillidiidae</taxon>
        <taxon>Armadillidium</taxon>
    </lineage>
</organism>
<keyword evidence="7 11" id="KW-0518">Myosin</keyword>
<keyword evidence="10" id="KW-0966">Cell projection</keyword>
<dbReference type="GO" id="GO:0000146">
    <property type="term" value="F:microfilament motor activity"/>
    <property type="evidence" value="ECO:0007669"/>
    <property type="project" value="TreeGrafter"/>
</dbReference>
<dbReference type="InterPro" id="IPR036961">
    <property type="entry name" value="Kinesin_motor_dom_sf"/>
</dbReference>
<evidence type="ECO:0000313" key="14">
    <source>
        <dbReference type="Proteomes" id="UP000326759"/>
    </source>
</evidence>
<feature type="binding site" evidence="11">
    <location>
        <begin position="150"/>
        <end position="157"/>
    </location>
    <ligand>
        <name>ATP</name>
        <dbReference type="ChEBI" id="CHEBI:30616"/>
    </ligand>
</feature>
<reference evidence="13 14" key="1">
    <citation type="journal article" date="2019" name="PLoS Biol.">
        <title>Sex chromosomes control vertical transmission of feminizing Wolbachia symbionts in an isopod.</title>
        <authorList>
            <person name="Becking T."/>
            <person name="Chebbi M.A."/>
            <person name="Giraud I."/>
            <person name="Moumen B."/>
            <person name="Laverre T."/>
            <person name="Caubet Y."/>
            <person name="Peccoud J."/>
            <person name="Gilbert C."/>
            <person name="Cordaux R."/>
        </authorList>
    </citation>
    <scope>NUCLEOTIDE SEQUENCE [LARGE SCALE GENOMIC DNA]</scope>
    <source>
        <strain evidence="13">ANa2</strain>
        <tissue evidence="13">Whole body excluding digestive tract and cuticle</tissue>
    </source>
</reference>
<keyword evidence="9" id="KW-0206">Cytoskeleton</keyword>
<dbReference type="InterPro" id="IPR027417">
    <property type="entry name" value="P-loop_NTPase"/>
</dbReference>
<evidence type="ECO:0000256" key="4">
    <source>
        <dbReference type="ARBA" id="ARBA00022737"/>
    </source>
</evidence>
<dbReference type="GO" id="GO:0030832">
    <property type="term" value="P:regulation of actin filament length"/>
    <property type="evidence" value="ECO:0007669"/>
    <property type="project" value="TreeGrafter"/>
</dbReference>
<protein>
    <submittedName>
        <fullName evidence="13">Myosin-IIIa</fullName>
    </submittedName>
</protein>
<keyword evidence="4" id="KW-0677">Repeat</keyword>
<feature type="domain" description="Myosin motor" evidence="12">
    <location>
        <begin position="57"/>
        <end position="402"/>
    </location>
</feature>
<comment type="subcellular location">
    <subcellularLocation>
        <location evidence="2">Cell projection</location>
    </subcellularLocation>
    <subcellularLocation>
        <location evidence="1">Cytoplasm</location>
        <location evidence="1">Cytoskeleton</location>
    </subcellularLocation>
</comment>
<comment type="caution">
    <text evidence="11">Lacks conserved residue(s) required for the propagation of feature annotation.</text>
</comment>
<comment type="similarity">
    <text evidence="11">Belongs to the TRAFAC class myosin-kinesin ATPase superfamily. Myosin family.</text>
</comment>
<dbReference type="EMBL" id="SEYY01004825">
    <property type="protein sequence ID" value="KAB7503595.1"/>
    <property type="molecule type" value="Genomic_DNA"/>
</dbReference>
<dbReference type="GO" id="GO:0042995">
    <property type="term" value="C:cell projection"/>
    <property type="evidence" value="ECO:0007669"/>
    <property type="project" value="UniProtKB-SubCell"/>
</dbReference>
<dbReference type="SUPFAM" id="SSF52540">
    <property type="entry name" value="P-loop containing nucleoside triphosphate hydrolases"/>
    <property type="match status" value="1"/>
</dbReference>
<dbReference type="SMART" id="SM00242">
    <property type="entry name" value="MYSc"/>
    <property type="match status" value="1"/>
</dbReference>
<dbReference type="PROSITE" id="PS51456">
    <property type="entry name" value="MYOSIN_MOTOR"/>
    <property type="match status" value="1"/>
</dbReference>
<name>A0A5N5TEP7_9CRUS</name>
<evidence type="ECO:0000256" key="6">
    <source>
        <dbReference type="ARBA" id="ARBA00022840"/>
    </source>
</evidence>
<keyword evidence="5 11" id="KW-0547">Nucleotide-binding</keyword>
<dbReference type="AlphaFoldDB" id="A0A5N5TEP7"/>
<accession>A0A5N5TEP7</accession>
<evidence type="ECO:0000256" key="11">
    <source>
        <dbReference type="PROSITE-ProRule" id="PRU00782"/>
    </source>
</evidence>
<proteinExistence type="inferred from homology"/>
<dbReference type="Gene3D" id="3.40.850.10">
    <property type="entry name" value="Kinesin motor domain"/>
    <property type="match status" value="1"/>
</dbReference>